<evidence type="ECO:0000256" key="4">
    <source>
        <dbReference type="ARBA" id="ARBA00022692"/>
    </source>
</evidence>
<protein>
    <recommendedName>
        <fullName evidence="7">FXYD domain-containing ion transport regulator</fullName>
    </recommendedName>
</protein>
<keyword evidence="6 7" id="KW-0472">Membrane</keyword>
<dbReference type="PANTHER" id="PTHR14132">
    <property type="entry name" value="SODIUM/POTASSIUM-TRANSPORTING ATPASE SUBUNIT GAMMA"/>
    <property type="match status" value="1"/>
</dbReference>
<dbReference type="GO" id="GO:0017080">
    <property type="term" value="F:sodium channel regulator activity"/>
    <property type="evidence" value="ECO:0007669"/>
    <property type="project" value="TreeGrafter"/>
</dbReference>
<comment type="similarity">
    <text evidence="2 7">Belongs to the FXYD family.</text>
</comment>
<sequence length="61" mass="6613">MQELVGFPENGGDFTYDYETIRKAGLIFAAVAFCIGVFIIMSKKLRCGGKPAARSPLDAKV</sequence>
<evidence type="ECO:0000256" key="2">
    <source>
        <dbReference type="ARBA" id="ARBA00005948"/>
    </source>
</evidence>
<evidence type="ECO:0000256" key="6">
    <source>
        <dbReference type="ARBA" id="ARBA00023136"/>
    </source>
</evidence>
<evidence type="ECO:0000313" key="8">
    <source>
        <dbReference type="EMBL" id="AFP13227.1"/>
    </source>
</evidence>
<dbReference type="GO" id="GO:0016020">
    <property type="term" value="C:membrane"/>
    <property type="evidence" value="ECO:0007669"/>
    <property type="project" value="UniProtKB-SubCell"/>
</dbReference>
<dbReference type="InterPro" id="IPR047282">
    <property type="entry name" value="ATNG"/>
</dbReference>
<keyword evidence="3 7" id="KW-0813">Transport</keyword>
<evidence type="ECO:0000256" key="3">
    <source>
        <dbReference type="ARBA" id="ARBA00022448"/>
    </source>
</evidence>
<dbReference type="CDD" id="cd20318">
    <property type="entry name" value="FXYD2"/>
    <property type="match status" value="1"/>
</dbReference>
<keyword evidence="7" id="KW-1133">Transmembrane helix</keyword>
<accession>V9LIM5</accession>
<feature type="transmembrane region" description="Helical" evidence="7">
    <location>
        <begin position="20"/>
        <end position="41"/>
    </location>
</feature>
<evidence type="ECO:0000256" key="5">
    <source>
        <dbReference type="ARBA" id="ARBA00023065"/>
    </source>
</evidence>
<dbReference type="PANTHER" id="PTHR14132:SF22">
    <property type="entry name" value="FXYD DOMAIN-CONTAINING ION TRANSPORT REGULATOR"/>
    <property type="match status" value="1"/>
</dbReference>
<keyword evidence="5 7" id="KW-0406">Ion transport</keyword>
<name>V9LIM5_CALMI</name>
<dbReference type="AlphaFoldDB" id="V9LIM5"/>
<keyword evidence="4 7" id="KW-0812">Transmembrane</keyword>
<dbReference type="EMBL" id="JW880710">
    <property type="protein sequence ID" value="AFP13227.1"/>
    <property type="molecule type" value="mRNA"/>
</dbReference>
<dbReference type="Pfam" id="PF02038">
    <property type="entry name" value="ATP1G1_PLM_MAT8"/>
    <property type="match status" value="1"/>
</dbReference>
<organism evidence="8">
    <name type="scientific">Callorhinchus milii</name>
    <name type="common">Ghost shark</name>
    <dbReference type="NCBI Taxonomy" id="7868"/>
    <lineage>
        <taxon>Eukaryota</taxon>
        <taxon>Metazoa</taxon>
        <taxon>Chordata</taxon>
        <taxon>Craniata</taxon>
        <taxon>Vertebrata</taxon>
        <taxon>Chondrichthyes</taxon>
        <taxon>Holocephali</taxon>
        <taxon>Chimaeriformes</taxon>
        <taxon>Callorhinchidae</taxon>
        <taxon>Callorhinchus</taxon>
    </lineage>
</organism>
<reference evidence="8" key="1">
    <citation type="journal article" date="2014" name="Nature">
        <title>Elephant shark genome provides unique insights into gnathostome evolution.</title>
        <authorList>
            <consortium name="International Elephant Shark Genome Sequencing Consortium"/>
            <person name="Venkatesh B."/>
            <person name="Lee A.P."/>
            <person name="Ravi V."/>
            <person name="Maurya A.K."/>
            <person name="Lian M.M."/>
            <person name="Swann J.B."/>
            <person name="Ohta Y."/>
            <person name="Flajnik M.F."/>
            <person name="Sutoh Y."/>
            <person name="Kasahara M."/>
            <person name="Hoon S."/>
            <person name="Gangu V."/>
            <person name="Roy S.W."/>
            <person name="Irimia M."/>
            <person name="Korzh V."/>
            <person name="Kondrychyn I."/>
            <person name="Lim Z.W."/>
            <person name="Tay B.H."/>
            <person name="Tohari S."/>
            <person name="Kong K.W."/>
            <person name="Ho S."/>
            <person name="Lorente-Galdos B."/>
            <person name="Quilez J."/>
            <person name="Marques-Bonet T."/>
            <person name="Raney B.J."/>
            <person name="Ingham P.W."/>
            <person name="Tay A."/>
            <person name="Hillier L.W."/>
            <person name="Minx P."/>
            <person name="Boehm T."/>
            <person name="Wilson R.K."/>
            <person name="Brenner S."/>
            <person name="Warren W.C."/>
        </authorList>
    </citation>
    <scope>NUCLEOTIDE SEQUENCE</scope>
    <source>
        <tissue evidence="8">Kidney</tissue>
    </source>
</reference>
<dbReference type="Gene3D" id="1.20.5.780">
    <property type="entry name" value="Single helix bin"/>
    <property type="match status" value="1"/>
</dbReference>
<proteinExistence type="evidence at transcript level"/>
<evidence type="ECO:0000256" key="1">
    <source>
        <dbReference type="ARBA" id="ARBA00004167"/>
    </source>
</evidence>
<evidence type="ECO:0000256" key="7">
    <source>
        <dbReference type="RuleBase" id="RU364131"/>
    </source>
</evidence>
<dbReference type="GO" id="GO:0043269">
    <property type="term" value="P:regulation of monoatomic ion transport"/>
    <property type="evidence" value="ECO:0007669"/>
    <property type="project" value="InterPro"/>
</dbReference>
<dbReference type="InterPro" id="IPR000272">
    <property type="entry name" value="Ion-transport_regulator_FXYD"/>
</dbReference>
<comment type="subcellular location">
    <subcellularLocation>
        <location evidence="1">Membrane</location>
        <topology evidence="1">Single-pass membrane protein</topology>
    </subcellularLocation>
</comment>
<dbReference type="GO" id="GO:0006811">
    <property type="term" value="P:monoatomic ion transport"/>
    <property type="evidence" value="ECO:0007669"/>
    <property type="project" value="UniProtKB-KW"/>
</dbReference>